<proteinExistence type="predicted"/>
<dbReference type="Proteomes" id="UP000215931">
    <property type="component" value="Unassembled WGS sequence"/>
</dbReference>
<dbReference type="AlphaFoldDB" id="A0A271KFQ1"/>
<protein>
    <submittedName>
        <fullName evidence="1">Uncharacterized protein</fullName>
    </submittedName>
</protein>
<evidence type="ECO:0000313" key="2">
    <source>
        <dbReference type="Proteomes" id="UP000215931"/>
    </source>
</evidence>
<sequence length="587" mass="60149">MSFGTGGGEILVPTVSPDGRIMSDDEAVQHYGRTGQMLGVFDTPANADMYAQELHKTQDRYYQQQQRLPWQDYQAAPQQDVAAQTAAELSAITQSFDTGVEGNPVADAERARAEGMAGWKQPIVAASDAISLFGHGASFGFADKAAAGVRSMVTGQPYDEELADIRNQLQGARDRAPWAGMASELTGAVAGPAKLAGKGLTLAGRGGTAAMEGVKGVLARAGMMVPEAAAYGALSAAGNDQDIGTGAGIGAVAGGLGSVAGDAVSAGASKVAGAFSKKPAIPSLDEISALKTAAYDRADQAGVAFTPTAVDRLRSNIAADFADRGFLPANEPGAAAVLKEIENLKGQNVTLKGLDTIRKMAGNAYIPGNKSNNALTSKIINQIDELIAKPGTSDVLMGDANAGWRAISEARSLASREMKANKVSEALSKAELRAASTGSGGNADNATRQNLRRVLEKPRGFTADEQAALEKVVRGTPGQNALRLAGKLSPSGNGLMAALGVGGAMVNPMVGIASLGGMGAKSVADSMTNRNVQQILDIIAAGGQKSATQAAPNALQRLAQSEREPLSRLLMSLGVNLGNAGLNAPRK</sequence>
<dbReference type="EMBL" id="NPKH01000023">
    <property type="protein sequence ID" value="PAP93987.1"/>
    <property type="molecule type" value="Genomic_DNA"/>
</dbReference>
<organism evidence="1 2">
    <name type="scientific">Mesorhizobium wenxiniae</name>
    <dbReference type="NCBI Taxonomy" id="2014805"/>
    <lineage>
        <taxon>Bacteria</taxon>
        <taxon>Pseudomonadati</taxon>
        <taxon>Pseudomonadota</taxon>
        <taxon>Alphaproteobacteria</taxon>
        <taxon>Hyphomicrobiales</taxon>
        <taxon>Phyllobacteriaceae</taxon>
        <taxon>Mesorhizobium</taxon>
    </lineage>
</organism>
<comment type="caution">
    <text evidence="1">The sequence shown here is derived from an EMBL/GenBank/DDBJ whole genome shotgun (WGS) entry which is preliminary data.</text>
</comment>
<keyword evidence="2" id="KW-1185">Reference proteome</keyword>
<accession>A0A271KFQ1</accession>
<reference evidence="1 2" key="1">
    <citation type="submission" date="2017-08" db="EMBL/GenBank/DDBJ databases">
        <title>Mesorhizobium wenxinae sp. nov., a novel rhizobial species isolated from root nodules of chickpea (Cicer arietinum L.).</title>
        <authorList>
            <person name="Zhang J."/>
        </authorList>
    </citation>
    <scope>NUCLEOTIDE SEQUENCE [LARGE SCALE GENOMIC DNA]</scope>
    <source>
        <strain evidence="2">WYCCWR 10019</strain>
    </source>
</reference>
<evidence type="ECO:0000313" key="1">
    <source>
        <dbReference type="EMBL" id="PAP93987.1"/>
    </source>
</evidence>
<name>A0A271KFQ1_9HYPH</name>
<gene>
    <name evidence="1" type="ORF">CIT31_16605</name>
</gene>